<comment type="function">
    <text evidence="9">Plasma membrane transporter mediating the uptake by cells of the water soluble vitamin B2/riboflavin that plays a key role in biochemical oxidation-reduction reactions of the carbohydrate, lipid, and amino acid metabolism.</text>
</comment>
<dbReference type="Pfam" id="PF06237">
    <property type="entry name" value="SLC52_ribofla_tr"/>
    <property type="match status" value="2"/>
</dbReference>
<dbReference type="Proteomes" id="UP000677228">
    <property type="component" value="Unassembled WGS sequence"/>
</dbReference>
<proteinExistence type="inferred from homology"/>
<dbReference type="EMBL" id="CAJOBC010003302">
    <property type="protein sequence ID" value="CAF3776776.1"/>
    <property type="molecule type" value="Genomic_DNA"/>
</dbReference>
<evidence type="ECO:0000256" key="6">
    <source>
        <dbReference type="ARBA" id="ARBA00022692"/>
    </source>
</evidence>
<dbReference type="AlphaFoldDB" id="A0A814H418"/>
<feature type="transmembrane region" description="Helical" evidence="9">
    <location>
        <begin position="128"/>
        <end position="150"/>
    </location>
</feature>
<evidence type="ECO:0000313" key="10">
    <source>
        <dbReference type="EMBL" id="CAF0828485.1"/>
    </source>
</evidence>
<feature type="transmembrane region" description="Helical" evidence="9">
    <location>
        <begin position="157"/>
        <end position="174"/>
    </location>
</feature>
<feature type="transmembrane region" description="Helical" evidence="9">
    <location>
        <begin position="95"/>
        <end position="116"/>
    </location>
</feature>
<dbReference type="EMBL" id="CAJNOQ010003302">
    <property type="protein sequence ID" value="CAF1005441.1"/>
    <property type="molecule type" value="Genomic_DNA"/>
</dbReference>
<name>A0A814H418_9BILA</name>
<accession>A0A814H418</accession>
<protein>
    <recommendedName>
        <fullName evidence="9">Riboflavin transporter</fullName>
    </recommendedName>
</protein>
<evidence type="ECO:0000313" key="13">
    <source>
        <dbReference type="EMBL" id="CAF3776776.1"/>
    </source>
</evidence>
<dbReference type="InterPro" id="IPR009357">
    <property type="entry name" value="Riboflavin_transptr"/>
</dbReference>
<gene>
    <name evidence="11" type="ORF">GPM918_LOCUS13984</name>
    <name evidence="10" type="ORF">OVA965_LOCUS6021</name>
    <name evidence="13" type="ORF">SRO942_LOCUS13984</name>
    <name evidence="12" type="ORF">TMI583_LOCUS6017</name>
</gene>
<dbReference type="Proteomes" id="UP000663829">
    <property type="component" value="Unassembled WGS sequence"/>
</dbReference>
<evidence type="ECO:0000313" key="14">
    <source>
        <dbReference type="Proteomes" id="UP000663829"/>
    </source>
</evidence>
<comment type="subcellular location">
    <subcellularLocation>
        <location evidence="2 9">Cell membrane</location>
        <topology evidence="2 9">Multi-pass membrane protein</topology>
    </subcellularLocation>
</comment>
<evidence type="ECO:0000313" key="12">
    <source>
        <dbReference type="EMBL" id="CAF3613037.1"/>
    </source>
</evidence>
<evidence type="ECO:0000256" key="1">
    <source>
        <dbReference type="ARBA" id="ARBA00000215"/>
    </source>
</evidence>
<comment type="catalytic activity">
    <reaction evidence="1 9">
        <text>riboflavin(in) = riboflavin(out)</text>
        <dbReference type="Rhea" id="RHEA:35015"/>
        <dbReference type="ChEBI" id="CHEBI:57986"/>
    </reaction>
</comment>
<dbReference type="PANTHER" id="PTHR12929:SF10">
    <property type="entry name" value="RIBOFLAVIN TRANSPORTER"/>
    <property type="match status" value="1"/>
</dbReference>
<keyword evidence="5 9" id="KW-1003">Cell membrane</keyword>
<keyword evidence="4 9" id="KW-0813">Transport</keyword>
<dbReference type="EMBL" id="CAJOBA010001757">
    <property type="protein sequence ID" value="CAF3613037.1"/>
    <property type="molecule type" value="Genomic_DNA"/>
</dbReference>
<feature type="transmembrane region" description="Helical" evidence="9">
    <location>
        <begin position="224"/>
        <end position="246"/>
    </location>
</feature>
<evidence type="ECO:0000256" key="3">
    <source>
        <dbReference type="ARBA" id="ARBA00006366"/>
    </source>
</evidence>
<comment type="caution">
    <text evidence="11">The sequence shown here is derived from an EMBL/GenBank/DDBJ whole genome shotgun (WGS) entry which is preliminary data.</text>
</comment>
<evidence type="ECO:0000256" key="8">
    <source>
        <dbReference type="ARBA" id="ARBA00023136"/>
    </source>
</evidence>
<sequence>MLLIHVHHLTALGTYTSLSGIWIELPLLVPLLSESWQLPAKLSLVISFASIAPILIVIYRHGRVKNERALEQQQFMVVSLENDKENKTRSIKSEYFLLLCILFLISTLLYGIIPSINSYTLYPHGIKLFHYTVIAGYLSYPLISLIGVFIPEVSTKVIYLLTFIGILIFVYIFLNAKLSPCPLLVDTMSGKVLISFMWVMIILIFSYERVALGNYFCRTHGHNGLLWFGLLTQLGSLLGAMLIYLLTVTFKLFKEQNFCERLSCGKL</sequence>
<dbReference type="GO" id="GO:0005886">
    <property type="term" value="C:plasma membrane"/>
    <property type="evidence" value="ECO:0007669"/>
    <property type="project" value="UniProtKB-SubCell"/>
</dbReference>
<reference evidence="11" key="1">
    <citation type="submission" date="2021-02" db="EMBL/GenBank/DDBJ databases">
        <authorList>
            <person name="Nowell W R."/>
        </authorList>
    </citation>
    <scope>NUCLEOTIDE SEQUENCE</scope>
</reference>
<evidence type="ECO:0000256" key="5">
    <source>
        <dbReference type="ARBA" id="ARBA00022475"/>
    </source>
</evidence>
<evidence type="ECO:0000256" key="2">
    <source>
        <dbReference type="ARBA" id="ARBA00004651"/>
    </source>
</evidence>
<organism evidence="11 14">
    <name type="scientific">Didymodactylos carnosus</name>
    <dbReference type="NCBI Taxonomy" id="1234261"/>
    <lineage>
        <taxon>Eukaryota</taxon>
        <taxon>Metazoa</taxon>
        <taxon>Spiralia</taxon>
        <taxon>Gnathifera</taxon>
        <taxon>Rotifera</taxon>
        <taxon>Eurotatoria</taxon>
        <taxon>Bdelloidea</taxon>
        <taxon>Philodinida</taxon>
        <taxon>Philodinidae</taxon>
        <taxon>Didymodactylos</taxon>
    </lineage>
</organism>
<comment type="similarity">
    <text evidence="3 9">Belongs to the riboflavin transporter family.</text>
</comment>
<keyword evidence="8 9" id="KW-0472">Membrane</keyword>
<feature type="transmembrane region" description="Helical" evidence="9">
    <location>
        <begin position="194"/>
        <end position="212"/>
    </location>
</feature>
<feature type="transmembrane region" description="Helical" evidence="9">
    <location>
        <begin position="38"/>
        <end position="59"/>
    </location>
</feature>
<dbReference type="GO" id="GO:0032217">
    <property type="term" value="F:riboflavin transmembrane transporter activity"/>
    <property type="evidence" value="ECO:0007669"/>
    <property type="project" value="UniProtKB-UniRule"/>
</dbReference>
<evidence type="ECO:0000256" key="9">
    <source>
        <dbReference type="RuleBase" id="RU368035"/>
    </source>
</evidence>
<keyword evidence="6 9" id="KW-0812">Transmembrane</keyword>
<dbReference type="PANTHER" id="PTHR12929">
    <property type="entry name" value="SOLUTE CARRIER FAMILY 52"/>
    <property type="match status" value="1"/>
</dbReference>
<evidence type="ECO:0000256" key="4">
    <source>
        <dbReference type="ARBA" id="ARBA00022448"/>
    </source>
</evidence>
<evidence type="ECO:0000256" key="7">
    <source>
        <dbReference type="ARBA" id="ARBA00022989"/>
    </source>
</evidence>
<keyword evidence="14" id="KW-1185">Reference proteome</keyword>
<dbReference type="Proteomes" id="UP000681722">
    <property type="component" value="Unassembled WGS sequence"/>
</dbReference>
<evidence type="ECO:0000313" key="11">
    <source>
        <dbReference type="EMBL" id="CAF1005441.1"/>
    </source>
</evidence>
<keyword evidence="7 9" id="KW-1133">Transmembrane helix</keyword>
<dbReference type="EMBL" id="CAJNOK010001757">
    <property type="protein sequence ID" value="CAF0828485.1"/>
    <property type="molecule type" value="Genomic_DNA"/>
</dbReference>
<dbReference type="Proteomes" id="UP000682733">
    <property type="component" value="Unassembled WGS sequence"/>
</dbReference>
<dbReference type="OrthoDB" id="9995836at2759"/>
<comment type="caution">
    <text evidence="9">Lacks conserved residue(s) required for the propagation of feature annotation.</text>
</comment>